<keyword evidence="2" id="KW-1185">Reference proteome</keyword>
<sequence length="75" mass="8821">MNQLIGLSFIFGAGCMCWLRVKLGHHMPVQRQAEISSQRYKTQRRDQIGRESIWVIGYQINQTSEKDKNKKIKKN</sequence>
<comment type="caution">
    <text evidence="1">The sequence shown here is derived from an EMBL/GenBank/DDBJ whole genome shotgun (WGS) entry which is preliminary data.</text>
</comment>
<proteinExistence type="predicted"/>
<evidence type="ECO:0000313" key="2">
    <source>
        <dbReference type="Proteomes" id="UP001153365"/>
    </source>
</evidence>
<dbReference type="Proteomes" id="UP001153365">
    <property type="component" value="Unassembled WGS sequence"/>
</dbReference>
<gene>
    <name evidence="1" type="ORF">PPACK8108_LOCUS21472</name>
</gene>
<protein>
    <submittedName>
        <fullName evidence="1">Expressed protein</fullName>
    </submittedName>
</protein>
<name>A0AAV0BJC1_PHAPC</name>
<feature type="non-terminal residue" evidence="1">
    <location>
        <position position="75"/>
    </location>
</feature>
<organism evidence="1 2">
    <name type="scientific">Phakopsora pachyrhizi</name>
    <name type="common">Asian soybean rust disease fungus</name>
    <dbReference type="NCBI Taxonomy" id="170000"/>
    <lineage>
        <taxon>Eukaryota</taxon>
        <taxon>Fungi</taxon>
        <taxon>Dikarya</taxon>
        <taxon>Basidiomycota</taxon>
        <taxon>Pucciniomycotina</taxon>
        <taxon>Pucciniomycetes</taxon>
        <taxon>Pucciniales</taxon>
        <taxon>Phakopsoraceae</taxon>
        <taxon>Phakopsora</taxon>
    </lineage>
</organism>
<dbReference type="EMBL" id="CALTRL010005816">
    <property type="protein sequence ID" value="CAH7686779.1"/>
    <property type="molecule type" value="Genomic_DNA"/>
</dbReference>
<dbReference type="AlphaFoldDB" id="A0AAV0BJC1"/>
<evidence type="ECO:0000313" key="1">
    <source>
        <dbReference type="EMBL" id="CAH7686779.1"/>
    </source>
</evidence>
<feature type="non-terminal residue" evidence="1">
    <location>
        <position position="1"/>
    </location>
</feature>
<accession>A0AAV0BJC1</accession>
<reference evidence="1" key="1">
    <citation type="submission" date="2022-06" db="EMBL/GenBank/DDBJ databases">
        <authorList>
            <consortium name="SYNGENTA / RWTH Aachen University"/>
        </authorList>
    </citation>
    <scope>NUCLEOTIDE SEQUENCE</scope>
</reference>